<dbReference type="InterPro" id="IPR010902">
    <property type="entry name" value="NUMOD4"/>
</dbReference>
<keyword evidence="3" id="KW-0378">Hydrolase</keyword>
<evidence type="ECO:0000313" key="3">
    <source>
        <dbReference type="EMBL" id="DAF96887.1"/>
    </source>
</evidence>
<dbReference type="GO" id="GO:0016788">
    <property type="term" value="F:hydrolase activity, acting on ester bonds"/>
    <property type="evidence" value="ECO:0007669"/>
    <property type="project" value="InterPro"/>
</dbReference>
<sequence>MPSRTGSSRRPGVNLTTISSAHVLSRSRIERLALAAERWKTIPNLDDKYEVSDHGRVRNKNSGRFMTPRYKDGCCIYRMEKPSVHGRERKSNSGAVLVWTAFVGEIPDGHYVQYKDGNRRNLTIENLYLKSNSDFRKEEYKEGRLGFQLAKSDLDSWVFGSCTETEAERKARL</sequence>
<feature type="domain" description="HNH nuclease" evidence="2">
    <location>
        <begin position="96"/>
        <end position="134"/>
    </location>
</feature>
<evidence type="ECO:0000259" key="2">
    <source>
        <dbReference type="Pfam" id="PF13392"/>
    </source>
</evidence>
<dbReference type="Gene3D" id="3.90.75.20">
    <property type="match status" value="1"/>
</dbReference>
<organism evidence="3">
    <name type="scientific">Siphoviridae sp. ct89S11</name>
    <dbReference type="NCBI Taxonomy" id="2825357"/>
    <lineage>
        <taxon>Viruses</taxon>
        <taxon>Duplodnaviria</taxon>
        <taxon>Heunggongvirae</taxon>
        <taxon>Uroviricota</taxon>
        <taxon>Caudoviricetes</taxon>
    </lineage>
</organism>
<feature type="domain" description="NUMOD4" evidence="1">
    <location>
        <begin position="37"/>
        <end position="77"/>
    </location>
</feature>
<dbReference type="EMBL" id="BK016123">
    <property type="protein sequence ID" value="DAF96887.1"/>
    <property type="molecule type" value="Genomic_DNA"/>
</dbReference>
<dbReference type="SUPFAM" id="SSF54060">
    <property type="entry name" value="His-Me finger endonucleases"/>
    <property type="match status" value="1"/>
</dbReference>
<evidence type="ECO:0000259" key="1">
    <source>
        <dbReference type="Pfam" id="PF07463"/>
    </source>
</evidence>
<name>A0A8S5UQY9_9CAUD</name>
<keyword evidence="3" id="KW-0540">Nuclease</keyword>
<keyword evidence="3" id="KW-0255">Endonuclease</keyword>
<dbReference type="InterPro" id="IPR044925">
    <property type="entry name" value="His-Me_finger_sf"/>
</dbReference>
<reference evidence="3" key="1">
    <citation type="journal article" date="2021" name="Proc. Natl. Acad. Sci. U.S.A.">
        <title>A Catalog of Tens of Thousands of Viruses from Human Metagenomes Reveals Hidden Associations with Chronic Diseases.</title>
        <authorList>
            <person name="Tisza M.J."/>
            <person name="Buck C.B."/>
        </authorList>
    </citation>
    <scope>NUCLEOTIDE SEQUENCE</scope>
    <source>
        <strain evidence="3">Ct89S11</strain>
    </source>
</reference>
<protein>
    <submittedName>
        <fullName evidence="3">HNH endonuclease</fullName>
    </submittedName>
</protein>
<proteinExistence type="predicted"/>
<accession>A0A8S5UQY9</accession>
<dbReference type="Pfam" id="PF07463">
    <property type="entry name" value="NUMOD4"/>
    <property type="match status" value="1"/>
</dbReference>
<dbReference type="GO" id="GO:0004519">
    <property type="term" value="F:endonuclease activity"/>
    <property type="evidence" value="ECO:0007669"/>
    <property type="project" value="UniProtKB-KW"/>
</dbReference>
<dbReference type="InterPro" id="IPR003615">
    <property type="entry name" value="HNH_nuc"/>
</dbReference>
<dbReference type="Pfam" id="PF13392">
    <property type="entry name" value="HNH_3"/>
    <property type="match status" value="1"/>
</dbReference>